<dbReference type="InterPro" id="IPR016032">
    <property type="entry name" value="Sig_transdc_resp-reg_C-effctor"/>
</dbReference>
<dbReference type="PROSITE" id="PS50222">
    <property type="entry name" value="EF_HAND_2"/>
    <property type="match status" value="1"/>
</dbReference>
<evidence type="ECO:0000259" key="6">
    <source>
        <dbReference type="PROSITE" id="PS50222"/>
    </source>
</evidence>
<dbReference type="InterPro" id="IPR011992">
    <property type="entry name" value="EF-hand-dom_pair"/>
</dbReference>
<organism evidence="7 8">
    <name type="scientific">Erythrobacter litoralis</name>
    <dbReference type="NCBI Taxonomy" id="39960"/>
    <lineage>
        <taxon>Bacteria</taxon>
        <taxon>Pseudomonadati</taxon>
        <taxon>Pseudomonadota</taxon>
        <taxon>Alphaproteobacteria</taxon>
        <taxon>Sphingomonadales</taxon>
        <taxon>Erythrobacteraceae</taxon>
        <taxon>Erythrobacter/Porphyrobacter group</taxon>
        <taxon>Erythrobacter</taxon>
    </lineage>
</organism>
<evidence type="ECO:0000313" key="7">
    <source>
        <dbReference type="EMBL" id="KEO98729.1"/>
    </source>
</evidence>
<dbReference type="InterPro" id="IPR018247">
    <property type="entry name" value="EF_Hand_1_Ca_BS"/>
</dbReference>
<dbReference type="Gene3D" id="1.10.10.10">
    <property type="entry name" value="Winged helix-like DNA-binding domain superfamily/Winged helix DNA-binding domain"/>
    <property type="match status" value="1"/>
</dbReference>
<feature type="domain" description="HTH luxR-type" evidence="5">
    <location>
        <begin position="3"/>
        <end position="68"/>
    </location>
</feature>
<dbReference type="InterPro" id="IPR036388">
    <property type="entry name" value="WH-like_DNA-bd_sf"/>
</dbReference>
<dbReference type="GO" id="GO:0006355">
    <property type="term" value="P:regulation of DNA-templated transcription"/>
    <property type="evidence" value="ECO:0007669"/>
    <property type="project" value="InterPro"/>
</dbReference>
<dbReference type="SMART" id="SM00421">
    <property type="entry name" value="HTH_LUXR"/>
    <property type="match status" value="1"/>
</dbReference>
<dbReference type="AlphaFoldDB" id="A0A074MZ77"/>
<dbReference type="Gene3D" id="1.10.238.10">
    <property type="entry name" value="EF-hand"/>
    <property type="match status" value="1"/>
</dbReference>
<dbReference type="PANTHER" id="PTHR44688:SF16">
    <property type="entry name" value="DNA-BINDING TRANSCRIPTIONAL ACTIVATOR DEVR_DOSR"/>
    <property type="match status" value="1"/>
</dbReference>
<feature type="domain" description="EF-hand" evidence="6">
    <location>
        <begin position="182"/>
        <end position="217"/>
    </location>
</feature>
<dbReference type="OrthoDB" id="7409632at2"/>
<evidence type="ECO:0000256" key="1">
    <source>
        <dbReference type="ARBA" id="ARBA00023015"/>
    </source>
</evidence>
<dbReference type="PANTHER" id="PTHR44688">
    <property type="entry name" value="DNA-BINDING TRANSCRIPTIONAL ACTIVATOR DEVR_DOSR"/>
    <property type="match status" value="1"/>
</dbReference>
<accession>A0A074MZ77</accession>
<sequence>MHDRNSTGRLTDREKDCLRLWLDHKTAKEIARELGISHHAVEKRLKSARTKLNVLSSREAARMLAEAEAYGQAVNGSADLQSDQQKRRSRQPQPLVIGGIAMCFATLLSLALAPADPPAANIDPSAAASAIEIDTNPEPIFNLLDHDASGFLEDPESPFMTAVIALDTAENGRDEEVSDKGHDAAALADFYSTADINADGRISFREFHAWHGARLASMGIKSTGVIETRSAPES</sequence>
<evidence type="ECO:0000256" key="3">
    <source>
        <dbReference type="ARBA" id="ARBA00023163"/>
    </source>
</evidence>
<dbReference type="PROSITE" id="PS00018">
    <property type="entry name" value="EF_HAND_1"/>
    <property type="match status" value="1"/>
</dbReference>
<dbReference type="InterPro" id="IPR002048">
    <property type="entry name" value="EF_hand_dom"/>
</dbReference>
<name>A0A074MZ77_9SPHN</name>
<gene>
    <name evidence="7" type="ORF">EH32_06380</name>
</gene>
<evidence type="ECO:0000256" key="4">
    <source>
        <dbReference type="SAM" id="Phobius"/>
    </source>
</evidence>
<dbReference type="Pfam" id="PF00196">
    <property type="entry name" value="GerE"/>
    <property type="match status" value="1"/>
</dbReference>
<dbReference type="CDD" id="cd06170">
    <property type="entry name" value="LuxR_C_like"/>
    <property type="match status" value="1"/>
</dbReference>
<evidence type="ECO:0000259" key="5">
    <source>
        <dbReference type="PROSITE" id="PS50043"/>
    </source>
</evidence>
<dbReference type="GO" id="GO:0003677">
    <property type="term" value="F:DNA binding"/>
    <property type="evidence" value="ECO:0007669"/>
    <property type="project" value="UniProtKB-KW"/>
</dbReference>
<keyword evidence="4" id="KW-0472">Membrane</keyword>
<keyword evidence="1" id="KW-0805">Transcription regulation</keyword>
<keyword evidence="3" id="KW-0804">Transcription</keyword>
<keyword evidence="4" id="KW-1133">Transmembrane helix</keyword>
<dbReference type="RefSeq" id="WP_034901031.1">
    <property type="nucleotide sequence ID" value="NZ_CP017057.1"/>
</dbReference>
<keyword evidence="2" id="KW-0238">DNA-binding</keyword>
<protein>
    <recommendedName>
        <fullName evidence="9">HTH luxR-type domain-containing protein</fullName>
    </recommendedName>
</protein>
<evidence type="ECO:0000313" key="8">
    <source>
        <dbReference type="Proteomes" id="UP000027866"/>
    </source>
</evidence>
<dbReference type="GO" id="GO:0005509">
    <property type="term" value="F:calcium ion binding"/>
    <property type="evidence" value="ECO:0007669"/>
    <property type="project" value="InterPro"/>
</dbReference>
<comment type="caution">
    <text evidence="7">The sequence shown here is derived from an EMBL/GenBank/DDBJ whole genome shotgun (WGS) entry which is preliminary data.</text>
</comment>
<dbReference type="EMBL" id="JMIX01000003">
    <property type="protein sequence ID" value="KEO98729.1"/>
    <property type="molecule type" value="Genomic_DNA"/>
</dbReference>
<dbReference type="SUPFAM" id="SSF47473">
    <property type="entry name" value="EF-hand"/>
    <property type="match status" value="1"/>
</dbReference>
<keyword evidence="4" id="KW-0812">Transmembrane</keyword>
<dbReference type="SUPFAM" id="SSF46894">
    <property type="entry name" value="C-terminal effector domain of the bipartite response regulators"/>
    <property type="match status" value="1"/>
</dbReference>
<proteinExistence type="predicted"/>
<evidence type="ECO:0008006" key="9">
    <source>
        <dbReference type="Google" id="ProtNLM"/>
    </source>
</evidence>
<dbReference type="InterPro" id="IPR000792">
    <property type="entry name" value="Tscrpt_reg_LuxR_C"/>
</dbReference>
<feature type="transmembrane region" description="Helical" evidence="4">
    <location>
        <begin position="95"/>
        <end position="115"/>
    </location>
</feature>
<dbReference type="PROSITE" id="PS50043">
    <property type="entry name" value="HTH_LUXR_2"/>
    <property type="match status" value="1"/>
</dbReference>
<dbReference type="Proteomes" id="UP000027866">
    <property type="component" value="Unassembled WGS sequence"/>
</dbReference>
<evidence type="ECO:0000256" key="2">
    <source>
        <dbReference type="ARBA" id="ARBA00023125"/>
    </source>
</evidence>
<reference evidence="7 8" key="1">
    <citation type="submission" date="2014-04" db="EMBL/GenBank/DDBJ databases">
        <title>A comprehensive comparison of genomes of Erythrobacter spp. Strains.</title>
        <authorList>
            <person name="Zheng Q."/>
        </authorList>
    </citation>
    <scope>NUCLEOTIDE SEQUENCE [LARGE SCALE GENOMIC DNA]</scope>
    <source>
        <strain evidence="7 8">DSM 8509</strain>
    </source>
</reference>
<keyword evidence="8" id="KW-1185">Reference proteome</keyword>